<dbReference type="OrthoDB" id="7249654at2"/>
<evidence type="ECO:0000313" key="2">
    <source>
        <dbReference type="Proteomes" id="UP000282957"/>
    </source>
</evidence>
<protein>
    <submittedName>
        <fullName evidence="1">Uncharacterized protein</fullName>
    </submittedName>
</protein>
<dbReference type="Proteomes" id="UP000282957">
    <property type="component" value="Unassembled WGS sequence"/>
</dbReference>
<reference evidence="1 2" key="1">
    <citation type="submission" date="2019-01" db="EMBL/GenBank/DDBJ databases">
        <authorList>
            <person name="Chen W.-M."/>
        </authorList>
    </citation>
    <scope>NUCLEOTIDE SEQUENCE [LARGE SCALE GENOMIC DNA]</scope>
    <source>
        <strain evidence="1 2">CCP-6</strain>
    </source>
</reference>
<keyword evidence="2" id="KW-1185">Reference proteome</keyword>
<organism evidence="1 2">
    <name type="scientific">Rhodovarius crocodyli</name>
    <dbReference type="NCBI Taxonomy" id="1979269"/>
    <lineage>
        <taxon>Bacteria</taxon>
        <taxon>Pseudomonadati</taxon>
        <taxon>Pseudomonadota</taxon>
        <taxon>Alphaproteobacteria</taxon>
        <taxon>Acetobacterales</taxon>
        <taxon>Roseomonadaceae</taxon>
        <taxon>Rhodovarius</taxon>
    </lineage>
</organism>
<gene>
    <name evidence="1" type="ORF">EOD42_17580</name>
</gene>
<sequence>MTTLAPQRFDPVFFPGLEAEEAWPPPRFDFAASWLNDPDLAFERGTSGEIIFVRRCDSLRLILDIETAHTALDIKPRSRDFLLLRLMPSALRFTQAIRPGAPMPPPLLGGPMVPAAEHHLYAATTTLVGALERSGGATGVALLEALRRTDPGPAMFEMAAARCVAENGFGLEQVGVLARSLQRLAQAHAEVLAAHAIQPDYEGMERMVASAARVQLLGGRWTRDLLAHALQQLEAVIATPRTTAETLIRTATEAMEKQFYIGQSTELVEQQARLRDRLMDLAMFWQRTAAAWASVHPETADRRDLDALARNALRRLQLASLYRQ</sequence>
<proteinExistence type="predicted"/>
<comment type="caution">
    <text evidence="1">The sequence shown here is derived from an EMBL/GenBank/DDBJ whole genome shotgun (WGS) entry which is preliminary data.</text>
</comment>
<evidence type="ECO:0000313" key="1">
    <source>
        <dbReference type="EMBL" id="RVT95393.1"/>
    </source>
</evidence>
<name>A0A437MCV5_9PROT</name>
<dbReference type="RefSeq" id="WP_127788878.1">
    <property type="nucleotide sequence ID" value="NZ_SACL01000006.1"/>
</dbReference>
<accession>A0A437MCV5</accession>
<dbReference type="AlphaFoldDB" id="A0A437MCV5"/>
<dbReference type="EMBL" id="SACL01000006">
    <property type="protein sequence ID" value="RVT95393.1"/>
    <property type="molecule type" value="Genomic_DNA"/>
</dbReference>